<comment type="catalytic activity">
    <reaction evidence="1">
        <text>2 a phenolic donor + H2O2 = 2 a phenolic radical donor + 2 H2O</text>
        <dbReference type="Rhea" id="RHEA:56136"/>
        <dbReference type="ChEBI" id="CHEBI:15377"/>
        <dbReference type="ChEBI" id="CHEBI:16240"/>
        <dbReference type="ChEBI" id="CHEBI:139520"/>
        <dbReference type="ChEBI" id="CHEBI:139521"/>
        <dbReference type="EC" id="1.11.1.7"/>
    </reaction>
</comment>
<feature type="binding site" description="axial binding residue" evidence="17">
    <location>
        <position position="199"/>
    </location>
    <ligand>
        <name>heme b</name>
        <dbReference type="ChEBI" id="CHEBI:60344"/>
    </ligand>
    <ligandPart>
        <name>Fe</name>
        <dbReference type="ChEBI" id="CHEBI:18248"/>
    </ligandPart>
</feature>
<evidence type="ECO:0000256" key="3">
    <source>
        <dbReference type="ARBA" id="ARBA00012313"/>
    </source>
</evidence>
<name>A0A833VTG5_9POAL</name>
<evidence type="ECO:0000256" key="16">
    <source>
        <dbReference type="PIRSR" id="PIRSR600823-2"/>
    </source>
</evidence>
<feature type="disulfide bond" evidence="19">
    <location>
        <begin position="206"/>
        <end position="238"/>
    </location>
</feature>
<accession>A0A833VTG5</accession>
<feature type="site" description="Transition state stabilizer" evidence="18">
    <location>
        <position position="68"/>
    </location>
</feature>
<evidence type="ECO:0000256" key="14">
    <source>
        <dbReference type="ARBA" id="ARBA00072322"/>
    </source>
</evidence>
<evidence type="ECO:0000256" key="19">
    <source>
        <dbReference type="PIRSR" id="PIRSR600823-5"/>
    </source>
</evidence>
<dbReference type="FunFam" id="1.10.420.10:FF:000001">
    <property type="entry name" value="Peroxidase"/>
    <property type="match status" value="2"/>
</dbReference>
<dbReference type="Proteomes" id="UP000623129">
    <property type="component" value="Unassembled WGS sequence"/>
</dbReference>
<feature type="binding site" evidence="17">
    <location>
        <position position="261"/>
    </location>
    <ligand>
        <name>Ca(2+)</name>
        <dbReference type="ChEBI" id="CHEBI:29108"/>
        <label>2</label>
    </ligand>
</feature>
<feature type="disulfide bond" evidence="19">
    <location>
        <begin position="74"/>
        <end position="79"/>
    </location>
</feature>
<evidence type="ECO:0000256" key="20">
    <source>
        <dbReference type="SAM" id="MobiDB-lite"/>
    </source>
</evidence>
<feature type="binding site" evidence="17">
    <location>
        <position position="80"/>
    </location>
    <ligand>
        <name>Ca(2+)</name>
        <dbReference type="ChEBI" id="CHEBI:29108"/>
        <label>1</label>
    </ligand>
</feature>
<dbReference type="InterPro" id="IPR019793">
    <property type="entry name" value="Peroxidases_heam-ligand_BS"/>
</dbReference>
<keyword evidence="10 19" id="KW-1015">Disulfide bond</keyword>
<evidence type="ECO:0000256" key="7">
    <source>
        <dbReference type="ARBA" id="ARBA00022837"/>
    </source>
</evidence>
<keyword evidence="6 17" id="KW-0479">Metal-binding</keyword>
<keyword evidence="11" id="KW-0325">Glycoprotein</keyword>
<dbReference type="EMBL" id="SWLB01000009">
    <property type="protein sequence ID" value="KAF3334513.1"/>
    <property type="molecule type" value="Genomic_DNA"/>
</dbReference>
<dbReference type="PROSITE" id="PS00436">
    <property type="entry name" value="PEROXIDASE_2"/>
    <property type="match status" value="2"/>
</dbReference>
<dbReference type="InterPro" id="IPR010255">
    <property type="entry name" value="Haem_peroxidase_sf"/>
</dbReference>
<dbReference type="PROSITE" id="PS00435">
    <property type="entry name" value="PEROXIDASE_1"/>
    <property type="match status" value="2"/>
</dbReference>
<feature type="binding site" evidence="17">
    <location>
        <position position="76"/>
    </location>
    <ligand>
        <name>Ca(2+)</name>
        <dbReference type="ChEBI" id="CHEBI:29108"/>
        <label>1</label>
    </ligand>
</feature>
<dbReference type="PANTHER" id="PTHR31517">
    <property type="match status" value="1"/>
</dbReference>
<evidence type="ECO:0000313" key="22">
    <source>
        <dbReference type="EMBL" id="KAF3334513.1"/>
    </source>
</evidence>
<feature type="domain" description="Plant heme peroxidase family profile" evidence="21">
    <location>
        <begin position="31"/>
        <end position="333"/>
    </location>
</feature>
<keyword evidence="7 17" id="KW-0106">Calcium</keyword>
<gene>
    <name evidence="22" type="ORF">FCM35_KLT21117</name>
</gene>
<evidence type="ECO:0000256" key="18">
    <source>
        <dbReference type="PIRSR" id="PIRSR600823-4"/>
    </source>
</evidence>
<dbReference type="Gene3D" id="1.10.520.10">
    <property type="match status" value="2"/>
</dbReference>
<feature type="binding site" evidence="17">
    <location>
        <position position="200"/>
    </location>
    <ligand>
        <name>Ca(2+)</name>
        <dbReference type="ChEBI" id="CHEBI:29108"/>
        <label>2</label>
    </ligand>
</feature>
<feature type="binding site" evidence="17">
    <location>
        <position position="253"/>
    </location>
    <ligand>
        <name>Ca(2+)</name>
        <dbReference type="ChEBI" id="CHEBI:29108"/>
        <label>2</label>
    </ligand>
</feature>
<keyword evidence="23" id="KW-1185">Reference proteome</keyword>
<comment type="similarity">
    <text evidence="2">Belongs to the peroxidase family. Ascorbate peroxidase subfamily.</text>
</comment>
<dbReference type="CDD" id="cd00693">
    <property type="entry name" value="secretory_peroxidase"/>
    <property type="match status" value="2"/>
</dbReference>
<evidence type="ECO:0000256" key="9">
    <source>
        <dbReference type="ARBA" id="ARBA00023004"/>
    </source>
</evidence>
<protein>
    <recommendedName>
        <fullName evidence="14">Peroxidase 1</fullName>
        <ecNumber evidence="3">1.11.1.7</ecNumber>
    </recommendedName>
</protein>
<feature type="active site" description="Proton acceptor" evidence="15">
    <location>
        <position position="72"/>
    </location>
</feature>
<dbReference type="InterPro" id="IPR000823">
    <property type="entry name" value="Peroxidase_pln"/>
</dbReference>
<keyword evidence="13" id="KW-0376">Hydrogen peroxide</keyword>
<evidence type="ECO:0000256" key="11">
    <source>
        <dbReference type="ARBA" id="ARBA00023180"/>
    </source>
</evidence>
<sequence length="684" mass="72731">MITNYKMTLPKQLIFALALVFTVFLPSTLCDLEVGFYNSSCPTAESLVQQTVAAAFANNTGVAGGLIRLHFHDCFVRGCDGSVLINTTANNTAERDSPANNPSLHGFDIIDTAKSAIEAVCPQTVSCADILAFAARDSIALTGNITYQVPSGRRDGTISNDTEASANLPAGTFNATQLINNFASKNLTAEEMVILSGAHTVGVSHCNSFRNRLYDSNNNSQVDSTLSPAYATLLQSLCPSNTDQFTLITTALDLTTPTTLDNNYYIGLQLTLGLLTSDQALLTNTTLNASVNSFASNQTLWQEKFINAMIKMGQIEVMTGTQGEVRLNCSVVNSASSAGFGSYLVTLFIDVPVQIEAADLKVGFYSKACPSAESLVKQAVATAFANNSGVAAGLIRLHFHDCFVRGCEASVLLDSPNNTAEKDAPPNNPSLHGFEVIDAAKSAIEAKCPQTVSCADILAFAARDSITLTGNITYDVPAGRRDGTVSNATEALINLPAPTFNASQLITNFKGKNLTDEELVTLSGAHTLGVSHCTGFLNRIYNFSSTISVDPAISKPYASLLQSLCPQNVTQFTPTVTALDLISPTVLDNKYYVLLTQSLGLLTSDNALLTDANLSAIVTDYANHQKTWEGRFAKAMVKMGKIEVLTGNQGQIRVNCRVVNKGTGTEQGLESGPGSDQFSRVASS</sequence>
<evidence type="ECO:0000256" key="13">
    <source>
        <dbReference type="ARBA" id="ARBA00023324"/>
    </source>
</evidence>
<evidence type="ECO:0000256" key="12">
    <source>
        <dbReference type="ARBA" id="ARBA00023283"/>
    </source>
</evidence>
<evidence type="ECO:0000256" key="17">
    <source>
        <dbReference type="PIRSR" id="PIRSR600823-3"/>
    </source>
</evidence>
<dbReference type="InterPro" id="IPR019794">
    <property type="entry name" value="Peroxidases_AS"/>
</dbReference>
<dbReference type="SUPFAM" id="SSF48113">
    <property type="entry name" value="Heme-dependent peroxidases"/>
    <property type="match status" value="2"/>
</dbReference>
<proteinExistence type="inferred from homology"/>
<evidence type="ECO:0000256" key="2">
    <source>
        <dbReference type="ARBA" id="ARBA00006873"/>
    </source>
</evidence>
<feature type="binding site" evidence="17">
    <location>
        <position position="73"/>
    </location>
    <ligand>
        <name>Ca(2+)</name>
        <dbReference type="ChEBI" id="CHEBI:29108"/>
        <label>1</label>
    </ligand>
</feature>
<evidence type="ECO:0000313" key="23">
    <source>
        <dbReference type="Proteomes" id="UP000623129"/>
    </source>
</evidence>
<comment type="cofactor">
    <cofactor evidence="17">
        <name>Ca(2+)</name>
        <dbReference type="ChEBI" id="CHEBI:29108"/>
    </cofactor>
    <text evidence="17">Binds 2 calcium ions per subunit.</text>
</comment>
<evidence type="ECO:0000256" key="10">
    <source>
        <dbReference type="ARBA" id="ARBA00023157"/>
    </source>
</evidence>
<evidence type="ECO:0000256" key="5">
    <source>
        <dbReference type="ARBA" id="ARBA00022617"/>
    </source>
</evidence>
<comment type="caution">
    <text evidence="22">The sequence shown here is derived from an EMBL/GenBank/DDBJ whole genome shotgun (WGS) entry which is preliminary data.</text>
</comment>
<feature type="domain" description="Plant heme peroxidase family profile" evidence="21">
    <location>
        <begin position="359"/>
        <end position="660"/>
    </location>
</feature>
<reference evidence="22" key="1">
    <citation type="submission" date="2020-01" db="EMBL/GenBank/DDBJ databases">
        <title>Genome sequence of Kobresia littledalei, the first chromosome-level genome in the family Cyperaceae.</title>
        <authorList>
            <person name="Qu G."/>
        </authorList>
    </citation>
    <scope>NUCLEOTIDE SEQUENCE</scope>
    <source>
        <strain evidence="22">C.B.Clarke</strain>
        <tissue evidence="22">Leaf</tissue>
    </source>
</reference>
<evidence type="ECO:0000256" key="6">
    <source>
        <dbReference type="ARBA" id="ARBA00022723"/>
    </source>
</evidence>
<feature type="binding site" evidence="17">
    <location>
        <position position="82"/>
    </location>
    <ligand>
        <name>Ca(2+)</name>
        <dbReference type="ChEBI" id="CHEBI:29108"/>
        <label>1</label>
    </ligand>
</feature>
<dbReference type="InterPro" id="IPR033905">
    <property type="entry name" value="Secretory_peroxidase"/>
</dbReference>
<dbReference type="OrthoDB" id="2113341at2759"/>
<feature type="binding site" evidence="17">
    <location>
        <position position="94"/>
    </location>
    <ligand>
        <name>Ca(2+)</name>
        <dbReference type="ChEBI" id="CHEBI:29108"/>
        <label>1</label>
    </ligand>
</feature>
<keyword evidence="5" id="KW-0349">Heme</keyword>
<dbReference type="FunFam" id="1.10.520.10:FF:000001">
    <property type="entry name" value="Peroxidase"/>
    <property type="match status" value="2"/>
</dbReference>
<keyword evidence="4 22" id="KW-0575">Peroxidase</keyword>
<keyword evidence="8" id="KW-0560">Oxidoreductase</keyword>
<evidence type="ECO:0000256" key="15">
    <source>
        <dbReference type="PIRSR" id="PIRSR600823-1"/>
    </source>
</evidence>
<dbReference type="Gene3D" id="1.10.420.10">
    <property type="entry name" value="Peroxidase, domain 2"/>
    <property type="match status" value="2"/>
</dbReference>
<evidence type="ECO:0000256" key="1">
    <source>
        <dbReference type="ARBA" id="ARBA00000189"/>
    </source>
</evidence>
<comment type="cofactor">
    <cofactor evidence="17">
        <name>heme b</name>
        <dbReference type="ChEBI" id="CHEBI:60344"/>
    </cofactor>
    <text evidence="17">Binds 1 heme b (iron(II)-protoporphyrin IX) group per subunit.</text>
</comment>
<dbReference type="EC" id="1.11.1.7" evidence="3"/>
<feature type="disulfide bond" evidence="19">
    <location>
        <begin position="41"/>
        <end position="121"/>
    </location>
</feature>
<dbReference type="GO" id="GO:0006979">
    <property type="term" value="P:response to oxidative stress"/>
    <property type="evidence" value="ECO:0007669"/>
    <property type="project" value="InterPro"/>
</dbReference>
<dbReference type="GO" id="GO:0140825">
    <property type="term" value="F:lactoperoxidase activity"/>
    <property type="evidence" value="ECO:0007669"/>
    <property type="project" value="UniProtKB-EC"/>
</dbReference>
<dbReference type="PRINTS" id="PR00458">
    <property type="entry name" value="PEROXIDASE"/>
</dbReference>
<feature type="region of interest" description="Disordered" evidence="20">
    <location>
        <begin position="663"/>
        <end position="684"/>
    </location>
</feature>
<organism evidence="22 23">
    <name type="scientific">Carex littledalei</name>
    <dbReference type="NCBI Taxonomy" id="544730"/>
    <lineage>
        <taxon>Eukaryota</taxon>
        <taxon>Viridiplantae</taxon>
        <taxon>Streptophyta</taxon>
        <taxon>Embryophyta</taxon>
        <taxon>Tracheophyta</taxon>
        <taxon>Spermatophyta</taxon>
        <taxon>Magnoliopsida</taxon>
        <taxon>Liliopsida</taxon>
        <taxon>Poales</taxon>
        <taxon>Cyperaceae</taxon>
        <taxon>Cyperoideae</taxon>
        <taxon>Cariceae</taxon>
        <taxon>Carex</taxon>
        <taxon>Carex subgen. Euthyceras</taxon>
    </lineage>
</organism>
<dbReference type="GO" id="GO:0046872">
    <property type="term" value="F:metal ion binding"/>
    <property type="evidence" value="ECO:0007669"/>
    <property type="project" value="UniProtKB-KW"/>
</dbReference>
<dbReference type="InterPro" id="IPR002016">
    <property type="entry name" value="Haem_peroxidase"/>
</dbReference>
<feature type="binding site" evidence="16">
    <location>
        <position position="169"/>
    </location>
    <ligand>
        <name>substrate</name>
    </ligand>
</feature>
<dbReference type="PRINTS" id="PR00461">
    <property type="entry name" value="PLPEROXIDASE"/>
</dbReference>
<dbReference type="PROSITE" id="PS50873">
    <property type="entry name" value="PEROXIDASE_4"/>
    <property type="match status" value="2"/>
</dbReference>
<evidence type="ECO:0000259" key="21">
    <source>
        <dbReference type="PROSITE" id="PS50873"/>
    </source>
</evidence>
<keyword evidence="12" id="KW-0873">Pyrrolidone carboxylic acid</keyword>
<keyword evidence="9 17" id="KW-0408">Iron</keyword>
<evidence type="ECO:0000256" key="8">
    <source>
        <dbReference type="ARBA" id="ARBA00023002"/>
    </source>
</evidence>
<feature type="disulfide bond" evidence="19">
    <location>
        <begin position="127"/>
        <end position="329"/>
    </location>
</feature>
<dbReference type="Pfam" id="PF00141">
    <property type="entry name" value="peroxidase"/>
    <property type="match status" value="2"/>
</dbReference>
<dbReference type="AlphaFoldDB" id="A0A833VTG5"/>
<feature type="binding site" evidence="17">
    <location>
        <position position="256"/>
    </location>
    <ligand>
        <name>Ca(2+)</name>
        <dbReference type="ChEBI" id="CHEBI:29108"/>
        <label>2</label>
    </ligand>
</feature>
<feature type="binding site" evidence="17">
    <location>
        <position position="78"/>
    </location>
    <ligand>
        <name>Ca(2+)</name>
        <dbReference type="ChEBI" id="CHEBI:29108"/>
        <label>1</label>
    </ligand>
</feature>
<dbReference type="PANTHER" id="PTHR31517:SF84">
    <property type="entry name" value="PEROXIDASE"/>
    <property type="match status" value="1"/>
</dbReference>
<evidence type="ECO:0000256" key="4">
    <source>
        <dbReference type="ARBA" id="ARBA00022559"/>
    </source>
</evidence>
<dbReference type="GO" id="GO:0020037">
    <property type="term" value="F:heme binding"/>
    <property type="evidence" value="ECO:0007669"/>
    <property type="project" value="InterPro"/>
</dbReference>
<dbReference type="GO" id="GO:0042744">
    <property type="term" value="P:hydrogen peroxide catabolic process"/>
    <property type="evidence" value="ECO:0007669"/>
    <property type="project" value="UniProtKB-KW"/>
</dbReference>